<dbReference type="RefSeq" id="WP_168067751.1">
    <property type="nucleotide sequence ID" value="NZ_JAATJC010000001.1"/>
</dbReference>
<dbReference type="Proteomes" id="UP000558192">
    <property type="component" value="Unassembled WGS sequence"/>
</dbReference>
<evidence type="ECO:0000313" key="2">
    <source>
        <dbReference type="EMBL" id="NJC04998.1"/>
    </source>
</evidence>
<evidence type="ECO:0000256" key="1">
    <source>
        <dbReference type="SAM" id="MobiDB-lite"/>
    </source>
</evidence>
<dbReference type="EMBL" id="JAATJC010000001">
    <property type="protein sequence ID" value="NJC04998.1"/>
    <property type="molecule type" value="Genomic_DNA"/>
</dbReference>
<comment type="caution">
    <text evidence="2">The sequence shown here is derived from an EMBL/GenBank/DDBJ whole genome shotgun (WGS) entry which is preliminary data.</text>
</comment>
<gene>
    <name evidence="2" type="ORF">GGQ97_000791</name>
</gene>
<organism evidence="2 3">
    <name type="scientific">Sphingomonas kaistensis</name>
    <dbReference type="NCBI Taxonomy" id="298708"/>
    <lineage>
        <taxon>Bacteria</taxon>
        <taxon>Pseudomonadati</taxon>
        <taxon>Pseudomonadota</taxon>
        <taxon>Alphaproteobacteria</taxon>
        <taxon>Sphingomonadales</taxon>
        <taxon>Sphingomonadaceae</taxon>
        <taxon>Sphingomonas</taxon>
    </lineage>
</organism>
<reference evidence="2 3" key="1">
    <citation type="submission" date="2020-03" db="EMBL/GenBank/DDBJ databases">
        <title>Genomic Encyclopedia of Type Strains, Phase IV (KMG-IV): sequencing the most valuable type-strain genomes for metagenomic binning, comparative biology and taxonomic classification.</title>
        <authorList>
            <person name="Goeker M."/>
        </authorList>
    </citation>
    <scope>NUCLEOTIDE SEQUENCE [LARGE SCALE GENOMIC DNA]</scope>
    <source>
        <strain evidence="2 3">DSM 16846</strain>
    </source>
</reference>
<protein>
    <submittedName>
        <fullName evidence="2">Uncharacterized protein</fullName>
    </submittedName>
</protein>
<proteinExistence type="predicted"/>
<keyword evidence="3" id="KW-1185">Reference proteome</keyword>
<name>A0A7X5Y5A3_9SPHN</name>
<evidence type="ECO:0000313" key="3">
    <source>
        <dbReference type="Proteomes" id="UP000558192"/>
    </source>
</evidence>
<sequence>MRAVILVLMLLIVGAIALVATGFVNINQTQPAQAPGVAVGSDGVVVKGGQKPEFEVQTGRIEVGSGKATIPVPEIRVAPGGNGNASAQPQPAPAQPAGQQPATTDSTQ</sequence>
<feature type="region of interest" description="Disordered" evidence="1">
    <location>
        <begin position="73"/>
        <end position="108"/>
    </location>
</feature>
<accession>A0A7X5Y5A3</accession>
<dbReference type="AlphaFoldDB" id="A0A7X5Y5A3"/>